<dbReference type="Pfam" id="PF18910">
    <property type="entry name" value="DUF5665"/>
    <property type="match status" value="1"/>
</dbReference>
<dbReference type="EMBL" id="WPAF01000017">
    <property type="protein sequence ID" value="KAF0133866.1"/>
    <property type="molecule type" value="Genomic_DNA"/>
</dbReference>
<feature type="transmembrane region" description="Helical" evidence="1">
    <location>
        <begin position="23"/>
        <end position="53"/>
    </location>
</feature>
<gene>
    <name evidence="2" type="ORF">FD145_1076</name>
</gene>
<name>A0A833P311_UNCSA</name>
<evidence type="ECO:0000313" key="2">
    <source>
        <dbReference type="EMBL" id="KAF0133866.1"/>
    </source>
</evidence>
<evidence type="ECO:0000313" key="3">
    <source>
        <dbReference type="Proteomes" id="UP000488506"/>
    </source>
</evidence>
<reference evidence="2 3" key="1">
    <citation type="submission" date="2019-12" db="EMBL/GenBank/DDBJ databases">
        <authorList>
            <person name="Wolfe R."/>
            <person name="Danczak R."/>
            <person name="Wilkins M."/>
        </authorList>
    </citation>
    <scope>NUCLEOTIDE SEQUENCE [LARGE SCALE GENOMIC DNA]</scope>
    <source>
        <strain evidence="2">X2_MaxBin.013</strain>
    </source>
</reference>
<proteinExistence type="predicted"/>
<keyword evidence="1" id="KW-1133">Transmembrane helix</keyword>
<protein>
    <submittedName>
        <fullName evidence="2">Uncharacterized protein</fullName>
    </submittedName>
</protein>
<accession>A0A833P311</accession>
<keyword evidence="1" id="KW-0472">Membrane</keyword>
<dbReference type="AlphaFoldDB" id="A0A833P311"/>
<keyword evidence="1" id="KW-0812">Transmembrane</keyword>
<organism evidence="2 3">
    <name type="scientific">Candidatus Saganbacteria bacterium</name>
    <dbReference type="NCBI Taxonomy" id="2575572"/>
    <lineage>
        <taxon>Bacteria</taxon>
        <taxon>Bacillati</taxon>
        <taxon>Saganbacteria</taxon>
    </lineage>
</organism>
<dbReference type="Proteomes" id="UP000488506">
    <property type="component" value="Unassembled WGS sequence"/>
</dbReference>
<comment type="caution">
    <text evidence="2">The sequence shown here is derived from an EMBL/GenBank/DDBJ whole genome shotgun (WGS) entry which is preliminary data.</text>
</comment>
<evidence type="ECO:0000256" key="1">
    <source>
        <dbReference type="SAM" id="Phobius"/>
    </source>
</evidence>
<dbReference type="InterPro" id="IPR043723">
    <property type="entry name" value="DUF5665"/>
</dbReference>
<sequence length="88" mass="10040">MEEEKLLEAIENIRRDKNEPWRYILFTFLNGIAQGLGVALGMTLLLGIVVYLASMLVARMIDFPVVGRYFQEIGKLIDVYVKSAPKIH</sequence>